<dbReference type="InterPro" id="IPR006550">
    <property type="entry name" value="PNKP"/>
</dbReference>
<dbReference type="FunFam" id="1.20.1560.10:FF:000014">
    <property type="entry name" value="Multidrug resistance-associated protein member 4"/>
    <property type="match status" value="2"/>
</dbReference>
<feature type="domain" description="ABC transmembrane type-1" evidence="17">
    <location>
        <begin position="2496"/>
        <end position="2765"/>
    </location>
</feature>
<dbReference type="Gene3D" id="3.40.50.300">
    <property type="entry name" value="P-loop containing nucleotide triphosphate hydrolases"/>
    <property type="match status" value="5"/>
</dbReference>
<dbReference type="GO" id="GO:0005524">
    <property type="term" value="F:ATP binding"/>
    <property type="evidence" value="ECO:0007669"/>
    <property type="project" value="UniProtKB-KW"/>
</dbReference>
<feature type="transmembrane region" description="Helical" evidence="15">
    <location>
        <begin position="639"/>
        <end position="658"/>
    </location>
</feature>
<evidence type="ECO:0000313" key="18">
    <source>
        <dbReference type="EMBL" id="KYN28011.1"/>
    </source>
</evidence>
<evidence type="ECO:0000256" key="2">
    <source>
        <dbReference type="ARBA" id="ARBA00004141"/>
    </source>
</evidence>
<dbReference type="InterPro" id="IPR027417">
    <property type="entry name" value="P-loop_NTPase"/>
</dbReference>
<dbReference type="InterPro" id="IPR003593">
    <property type="entry name" value="AAA+_ATPase"/>
</dbReference>
<dbReference type="InterPro" id="IPR008984">
    <property type="entry name" value="SMAD_FHA_dom_sf"/>
</dbReference>
<dbReference type="InterPro" id="IPR050173">
    <property type="entry name" value="ABC_transporter_C-like"/>
</dbReference>
<feature type="domain" description="ABC transporter" evidence="16">
    <location>
        <begin position="853"/>
        <end position="1076"/>
    </location>
</feature>
<dbReference type="NCBIfam" id="TIGR01664">
    <property type="entry name" value="DNA-3'-Pase"/>
    <property type="match status" value="1"/>
</dbReference>
<dbReference type="CDD" id="cd18579">
    <property type="entry name" value="ABC_6TM_ABCC_D1"/>
    <property type="match status" value="2"/>
</dbReference>
<dbReference type="PROSITE" id="PS00211">
    <property type="entry name" value="ABC_TRANSPORTER_1"/>
    <property type="match status" value="4"/>
</dbReference>
<feature type="domain" description="ABC transporter" evidence="16">
    <location>
        <begin position="2170"/>
        <end position="2415"/>
    </location>
</feature>
<keyword evidence="8" id="KW-0378">Hydrolase</keyword>
<dbReference type="InterPro" id="IPR013954">
    <property type="entry name" value="PNK3P"/>
</dbReference>
<dbReference type="InterPro" id="IPR006551">
    <property type="entry name" value="Polynucleotide_phosphatase"/>
</dbReference>
<comment type="similarity">
    <text evidence="3">Belongs to the ABC transporter superfamily. ABCC family. Conjugate transporter (TC 3.A.1.208) subfamily.</text>
</comment>
<feature type="transmembrane region" description="Helical" evidence="15">
    <location>
        <begin position="1312"/>
        <end position="1336"/>
    </location>
</feature>
<feature type="domain" description="ABC transporter" evidence="16">
    <location>
        <begin position="2833"/>
        <end position="3060"/>
    </location>
</feature>
<dbReference type="GO" id="GO:0046404">
    <property type="term" value="F:ATP-dependent polydeoxyribonucleotide 5'-hydroxyl-kinase activity"/>
    <property type="evidence" value="ECO:0007669"/>
    <property type="project" value="InterPro"/>
</dbReference>
<dbReference type="GO" id="GO:0005634">
    <property type="term" value="C:nucleus"/>
    <property type="evidence" value="ECO:0007669"/>
    <property type="project" value="UniProtKB-SubCell"/>
</dbReference>
<evidence type="ECO:0000256" key="15">
    <source>
        <dbReference type="SAM" id="Phobius"/>
    </source>
</evidence>
<dbReference type="Proteomes" id="UP000078492">
    <property type="component" value="Unassembled WGS sequence"/>
</dbReference>
<keyword evidence="4" id="KW-0813">Transport</keyword>
<keyword evidence="19" id="KW-1185">Reference proteome</keyword>
<dbReference type="PROSITE" id="PS50929">
    <property type="entry name" value="ABC_TM1F"/>
    <property type="match status" value="4"/>
</dbReference>
<keyword evidence="11 15" id="KW-0472">Membrane</keyword>
<proteinExistence type="inferred from homology"/>
<dbReference type="GO" id="GO:0016020">
    <property type="term" value="C:membrane"/>
    <property type="evidence" value="ECO:0007669"/>
    <property type="project" value="UniProtKB-SubCell"/>
</dbReference>
<reference evidence="18 19" key="1">
    <citation type="submission" date="2015-09" db="EMBL/GenBank/DDBJ databases">
        <title>Trachymyrmex cornetzi WGS genome.</title>
        <authorList>
            <person name="Nygaard S."/>
            <person name="Hu H."/>
            <person name="Boomsma J."/>
            <person name="Zhang G."/>
        </authorList>
    </citation>
    <scope>NUCLEOTIDE SEQUENCE [LARGE SCALE GENOMIC DNA]</scope>
    <source>
        <strain evidence="18">Tcor2-1</strain>
        <tissue evidence="18">Whole body</tissue>
    </source>
</reference>
<keyword evidence="7" id="KW-0227">DNA damage</keyword>
<feature type="transmembrane region" description="Helical" evidence="15">
    <location>
        <begin position="1223"/>
        <end position="1245"/>
    </location>
</feature>
<feature type="transmembrane region" description="Helical" evidence="15">
    <location>
        <begin position="2738"/>
        <end position="2761"/>
    </location>
</feature>
<evidence type="ECO:0000256" key="10">
    <source>
        <dbReference type="ARBA" id="ARBA00022989"/>
    </source>
</evidence>
<feature type="transmembrane region" description="Helical" evidence="15">
    <location>
        <begin position="1808"/>
        <end position="1836"/>
    </location>
</feature>
<feature type="transmembrane region" description="Helical" evidence="15">
    <location>
        <begin position="758"/>
        <end position="778"/>
    </location>
</feature>
<feature type="transmembrane region" description="Helical" evidence="15">
    <location>
        <begin position="722"/>
        <end position="746"/>
    </location>
</feature>
<comment type="subcellular location">
    <subcellularLocation>
        <location evidence="2">Membrane</location>
        <topology evidence="2">Multi-pass membrane protein</topology>
    </subcellularLocation>
    <subcellularLocation>
        <location evidence="1">Nucleus</location>
    </subcellularLocation>
</comment>
<feature type="region of interest" description="Disordered" evidence="14">
    <location>
        <begin position="1097"/>
        <end position="1131"/>
    </location>
</feature>
<feature type="transmembrane region" description="Helical" evidence="15">
    <location>
        <begin position="1148"/>
        <end position="1169"/>
    </location>
</feature>
<dbReference type="InterPro" id="IPR036412">
    <property type="entry name" value="HAD-like_sf"/>
</dbReference>
<dbReference type="InterPro" id="IPR011527">
    <property type="entry name" value="ABC1_TM_dom"/>
</dbReference>
<dbReference type="Gene3D" id="2.60.200.20">
    <property type="match status" value="1"/>
</dbReference>
<keyword evidence="10 15" id="KW-1133">Transmembrane helix</keyword>
<feature type="transmembrane region" description="Helical" evidence="15">
    <location>
        <begin position="2563"/>
        <end position="2583"/>
    </location>
</feature>
<dbReference type="FunFam" id="3.40.50.300:FF:000482">
    <property type="entry name" value="Multidrug resistance-associated protein member 4"/>
    <property type="match status" value="1"/>
</dbReference>
<dbReference type="FunFam" id="1.20.1560.10:FF:000026">
    <property type="entry name" value="Multidrug resistance-associated protein lethal(2)03659"/>
    <property type="match status" value="2"/>
</dbReference>
<feature type="compositionally biased region" description="Acidic residues" evidence="14">
    <location>
        <begin position="1113"/>
        <end position="1122"/>
    </location>
</feature>
<protein>
    <recommendedName>
        <fullName evidence="20">Multidrug resistance-associated protein lethal(2)03659</fullName>
    </recommendedName>
</protein>
<evidence type="ECO:0000256" key="9">
    <source>
        <dbReference type="ARBA" id="ARBA00022840"/>
    </source>
</evidence>
<evidence type="ECO:0000256" key="4">
    <source>
        <dbReference type="ARBA" id="ARBA00022448"/>
    </source>
</evidence>
<dbReference type="InterPro" id="IPR036640">
    <property type="entry name" value="ABC1_TM_sf"/>
</dbReference>
<dbReference type="CDD" id="cd03244">
    <property type="entry name" value="ABCC_MRP_domain2"/>
    <property type="match status" value="2"/>
</dbReference>
<feature type="domain" description="ABC transmembrane type-1" evidence="17">
    <location>
        <begin position="511"/>
        <end position="766"/>
    </location>
</feature>
<dbReference type="Gene3D" id="1.20.1560.10">
    <property type="entry name" value="ABC transporter type 1, transmembrane domain"/>
    <property type="match status" value="4"/>
</dbReference>
<gene>
    <name evidence="18" type="ORF">ALC57_02588</name>
</gene>
<evidence type="ECO:0000313" key="19">
    <source>
        <dbReference type="Proteomes" id="UP000078492"/>
    </source>
</evidence>
<dbReference type="STRING" id="471704.A0A151JNS4"/>
<evidence type="ECO:0000256" key="6">
    <source>
        <dbReference type="ARBA" id="ARBA00022741"/>
    </source>
</evidence>
<feature type="transmembrane region" description="Helical" evidence="15">
    <location>
        <begin position="2659"/>
        <end position="2681"/>
    </location>
</feature>
<accession>A0A151JNS4</accession>
<dbReference type="SUPFAM" id="SSF49879">
    <property type="entry name" value="SMAD/FHA domain"/>
    <property type="match status" value="1"/>
</dbReference>
<dbReference type="GO" id="GO:0046403">
    <property type="term" value="F:polynucleotide 3'-phosphatase activity"/>
    <property type="evidence" value="ECO:0007669"/>
    <property type="project" value="InterPro"/>
</dbReference>
<evidence type="ECO:0000256" key="12">
    <source>
        <dbReference type="ARBA" id="ARBA00023204"/>
    </source>
</evidence>
<sequence length="3109" mass="351147">MSASVKTCYLRTLEGTPTNVYLPDNTPIFVGRSPETGITDVKCSRQQVRLCANYTEAIVTVQQIGSHACGFNGFKTQKDVKFVARHNDRLELLYGKHAFEIEFNPPPSVNNFASRKRFTSSEQSTESSNTSAKWDSVDNGKLLIYTAASVQNRSKVAAYDMDGTLIRTKSGLVFPKDCNDWQLLYHDVPGKLKQLHMTRYKIVIFTNQAGLSTGKFKISDFKGKIEKIVQKIGVPIQVFIAVGKSIYRKPTIGMWEFLEREKNGGITINKAKSFYVGDAAGRPKNWAPGKKKDHSSVDRLMALNVDVKFETPEEHFLKRKAPPYELPKFNPKNLSQTDICKPADAELTLEQQEIILMVGSPGSGKSHFTKNHLKEYRYVNRDTLRSWQKCIAAVQQYLNERKSVVIDNTNPDKVSRERYIEVAKKCNVPVRCFVMTTSLEHAKHNNKFRELTDPSHTPINDIIIHSYIRWNIELENSKKWKRSPSLLKTIFRTFLWEYTMLGIIQILNEFVIRLGTPLLLGGLLRYFRKDSVEPYENALWFGAGICIATGMNVISGNQTIFGAFHVGGKVRVAVCSVVYRKALRLSKTALGETAPGKVVNLVANDVNRFDLVSIFIHHMWSAPLSALIVAYILYQQVGYAGLIGIAAVFVVVPIQSYTGKLSSKFRLQTAIKTDERVRLMDEIISGVQVIKMYAWEKPFCAMVALARKLELRVVTKSSYIRGIYMTFNLFTTRMALYCTLIAMLMFGDNLTADKVFVVSSYFNILAHTMTGMFVRGFAELAECMVAIRRLQSFLMFDEFQGSNVDVSKASASYANSDLKRFSKPDLPYIDDDDVDSRGEENKQSIYNMNNWAINMINVTAKWEERQSENTLENLNLEIEKGKLYAVIGMVGSGKSSFLSAILGEISLTEGQVKVNGGVSYASQEAWVFGATVRQNILFGQSYERQRYQKVIKACALVRDFKQFPQGDQTVVGERGTSLSGGQKARINLARALYRQSDIYLLDDPLSAVDAHVSKHLFQECIQRYLTGKTRILATHQLQYIKGVDAIILLEQGKMKYFSHYQDLLEYRPEYGVLLAAENEAIDDSSLEKNINIRRQFSSSSNRSRTPEASSGGTDDEEEDEDPEKLNDGLEGTSRGLVKGPIFIKFFQTGANLCIALTVLFLFIITQFIVSLNDYFVPFFANFMETRNYEAKHFILNQTEDVYVNTTNIHELSAIEDKSVINYIYIYTGIVLAIFFIGITRSLVFYKTCMRCSQRLHDMMFSALIRTGMRFFDTNPSGRILNRFSKDMGAIDELLPKAILDAGQMNMLMFGSLIMTCVVNPIFLVPVVIIGGIFYWIRKVYLKTSKNVKRLEGIARSPVFTHLNATLNGLTTIRAYCAQDILKREFDKLQDVHTSTSYMYIVTSTAFGFALDVFCFIFTSLITFSFLLLDQSFSGGEVGLAITQVMAMTGLIQWGMRQSAEVANQMMAVERVLEYIQLSAEPNLRDRGAYVKKKDKYLALPSSVPKTWPDEGCIKFKNVYMRYADEDPPVLKGLNIVIYPGEKIGIVGRTGAGKSSLISALFRLAKVEGIIEIDGVDTGSIALEDLRRKISIIPQDPVLFSGTLRRNLDPFDEFPDTDLWEALEEVELKEAVITIGNGLESRVFDRGSNYSVGQRQLVCLARAILRNNRILMLDEATANVDPHTDALIQRTIRKKFATCTMLTVAHRLNTIMDSDKVLVMDKGRMAEYDHPHILLKNSYNQFTSLVKETGPGMYDQLVKVAKQAYVDKYWNGELDKLKNLEYTLGKDGQKVPLKKNVPRLYKAIFKAFWLPYMIIGICVFIQCSVIRVAIPIIQSWIINYFSKNSNLEYKIEKNEALIYVVLMVISNFISVLLMHHTSLQSLHIGMRIRVSCSSLVYRKLLRLNRASMNQTGTGQIMNLLSNDVNRFDQLTMFLNYMWIMPFQIIIMGTIMWQKIGISVLVGIGSLLIIALVVQGTISLLSRKIRAMIAPLTDRRVQLMSELVAGIQVVKMYAWEKPFSKIVSVTRELEIKKIKFSSYMRATYLAIIVFTERLTLYFAMITFVLMGNDLTADVAYEMSTYFNMLQLTAALYFPQALIMLGESMVSLNRLEDFLLMDEVNMERSEKTSQLQFKSQKSNEATNAENEVDRYISRNGSIGLSELQGLPDLPVYVKLQRVSANWISGQLPPTLCNISLTIKPGQLCAMVGAVGSGKSSVLHLLLKELNPGAGSVILTQDPSKDNFQGNFSNGYFTSNPNLRISYASQEPWLFGGTVRDNILFGQPYDKARYMQVANVCALTKDFQQFPQGDMTLVGDRGVSLSGGQRARINLARAVYRQADLYLFDDPLSAVDTRVARHLYGKCITEYLHGKTRILVTHQLQFLKRADHIVVLDRGFVKMQGSYNEIVKSNKNFIGMMDNFNHEAQKKEEEMRRASEMSRRITITRRVSKLSIASSNIHSDIDDSDYVENSPEAEITGHGRMSSKVYKEYLHHGGNYFMIFILLLLFIIGQIATTGNDYWLSYWTTLEDVRRIGNTSDTQLANMHNNSFLGSIFTLNPDGLLGTMDAIYVYTFCIVACTVTTLLRSFLFMKVCMNSSCNLHNSMFSNVLQARMSFFNTNPSGRILNRFSKDIGIMDELLPKAMLEALQGCCVVCGIMIMEAILIQWMLIFIAIVIVLFFFTTKFCIKTVQSIKRLEGVTKSPMFSHVNATLNGLPTIRSSGVGIEKMMRKQFDMLQDRHSGTWYLFLTCATSFGVFTDLIICLFLACTIADSQAGLAISQSLILIGCLQYSIKQGIETMSLMTSVERIFQYTNLPKEEPITSNNPPPPTWPSQGQLILKNVNMKYHKDDPPVLKSLNVSIEPGWKIGVVGRTGAGKSSLISALFRLFNEGLEGEIKIDGRDTSTMGLSELRCKISIIPQEPVLFSESLRYNLDPFNQYDDMKLWEVLRQVELNDVALDHDIFSGGHNFSVGQRQLICLARAILRNNRLLVLDEATANIDSHTDALIQDTIRSSFKECTVITIAHRLNTIIDSDRIIVMENGSIVEFGCPYELLHDKPDGYFSQMVEKTGNRMAESLLEQAKKACEKNNDHRELNLLAQNFANESDTTITEQSAL</sequence>
<feature type="transmembrane region" description="Helical" evidence="15">
    <location>
        <begin position="1932"/>
        <end position="1952"/>
    </location>
</feature>
<feature type="transmembrane region" description="Helical" evidence="15">
    <location>
        <begin position="2076"/>
        <end position="2098"/>
    </location>
</feature>
<feature type="transmembrane region" description="Helical" evidence="15">
    <location>
        <begin position="2040"/>
        <end position="2064"/>
    </location>
</feature>
<dbReference type="PROSITE" id="PS50893">
    <property type="entry name" value="ABC_TRANSPORTER_2"/>
    <property type="match status" value="4"/>
</dbReference>
<feature type="compositionally biased region" description="Low complexity" evidence="14">
    <location>
        <begin position="1097"/>
        <end position="1110"/>
    </location>
</feature>
<dbReference type="FunFam" id="3.40.50.300:FF:000163">
    <property type="entry name" value="Multidrug resistance-associated protein member 4"/>
    <property type="match status" value="2"/>
</dbReference>
<evidence type="ECO:0008006" key="20">
    <source>
        <dbReference type="Google" id="ProtNLM"/>
    </source>
</evidence>
<feature type="transmembrane region" description="Helical" evidence="15">
    <location>
        <begin position="1958"/>
        <end position="1979"/>
    </location>
</feature>
<dbReference type="Pfam" id="PF00664">
    <property type="entry name" value="ABC_membrane"/>
    <property type="match status" value="4"/>
</dbReference>
<dbReference type="FunFam" id="3.40.50.300:FF:000737">
    <property type="entry name" value="Bifunctional polynucleotide phosphatase/kinase"/>
    <property type="match status" value="1"/>
</dbReference>
<feature type="transmembrane region" description="Helical" evidence="15">
    <location>
        <begin position="2767"/>
        <end position="2787"/>
    </location>
</feature>
<evidence type="ECO:0000259" key="16">
    <source>
        <dbReference type="PROSITE" id="PS50893"/>
    </source>
</evidence>
<dbReference type="Pfam" id="PF17913">
    <property type="entry name" value="FHA_2"/>
    <property type="match status" value="1"/>
</dbReference>
<dbReference type="SUPFAM" id="SSF56784">
    <property type="entry name" value="HAD-like"/>
    <property type="match status" value="1"/>
</dbReference>
<dbReference type="InterPro" id="IPR044746">
    <property type="entry name" value="ABCC_6TM_D1"/>
</dbReference>
<keyword evidence="12" id="KW-0234">DNA repair</keyword>
<dbReference type="InterPro" id="IPR041388">
    <property type="entry name" value="FHA_2"/>
</dbReference>
<feature type="transmembrane region" description="Helical" evidence="15">
    <location>
        <begin position="1397"/>
        <end position="1425"/>
    </location>
</feature>
<dbReference type="PANTHER" id="PTHR24223:SF456">
    <property type="entry name" value="MULTIDRUG RESISTANCE-ASSOCIATED PROTEIN LETHAL(2)03659"/>
    <property type="match status" value="1"/>
</dbReference>
<dbReference type="GO" id="GO:0016887">
    <property type="term" value="F:ATP hydrolysis activity"/>
    <property type="evidence" value="ECO:0007669"/>
    <property type="project" value="InterPro"/>
</dbReference>
<dbReference type="NCBIfam" id="TIGR01663">
    <property type="entry name" value="PNK-3'Pase"/>
    <property type="match status" value="1"/>
</dbReference>
<feature type="transmembrane region" description="Helical" evidence="15">
    <location>
        <begin position="1856"/>
        <end position="1878"/>
    </location>
</feature>
<dbReference type="NCBIfam" id="TIGR01662">
    <property type="entry name" value="HAD-SF-IIIA"/>
    <property type="match status" value="1"/>
</dbReference>
<evidence type="ECO:0000256" key="11">
    <source>
        <dbReference type="ARBA" id="ARBA00023136"/>
    </source>
</evidence>
<keyword evidence="5 15" id="KW-0812">Transmembrane</keyword>
<dbReference type="InterPro" id="IPR017871">
    <property type="entry name" value="ABC_transporter-like_CS"/>
</dbReference>
<dbReference type="CDD" id="cd01625">
    <property type="entry name" value="HAD_PNP"/>
    <property type="match status" value="1"/>
</dbReference>
<feature type="domain" description="ABC transmembrane type-1" evidence="17">
    <location>
        <begin position="1154"/>
        <end position="1463"/>
    </location>
</feature>
<dbReference type="EMBL" id="KQ978837">
    <property type="protein sequence ID" value="KYN28011.1"/>
    <property type="molecule type" value="Genomic_DNA"/>
</dbReference>
<dbReference type="GO" id="GO:0006281">
    <property type="term" value="P:DNA repair"/>
    <property type="evidence" value="ECO:0007669"/>
    <property type="project" value="UniProtKB-KW"/>
</dbReference>
<dbReference type="CDD" id="cd03250">
    <property type="entry name" value="ABCC_MRP_domain1"/>
    <property type="match status" value="2"/>
</dbReference>
<dbReference type="SUPFAM" id="SSF90123">
    <property type="entry name" value="ABC transporter transmembrane region"/>
    <property type="match status" value="4"/>
</dbReference>
<dbReference type="GO" id="GO:0140359">
    <property type="term" value="F:ABC-type transporter activity"/>
    <property type="evidence" value="ECO:0007669"/>
    <property type="project" value="InterPro"/>
</dbReference>
<dbReference type="PANTHER" id="PTHR24223">
    <property type="entry name" value="ATP-BINDING CASSETTE SUB-FAMILY C"/>
    <property type="match status" value="1"/>
</dbReference>
<feature type="transmembrane region" description="Helical" evidence="15">
    <location>
        <begin position="538"/>
        <end position="554"/>
    </location>
</feature>
<name>A0A151JNS4_9HYME</name>
<dbReference type="Pfam" id="PF13671">
    <property type="entry name" value="AAA_33"/>
    <property type="match status" value="1"/>
</dbReference>
<dbReference type="SUPFAM" id="SSF52540">
    <property type="entry name" value="P-loop containing nucleoside triphosphate hydrolases"/>
    <property type="match status" value="5"/>
</dbReference>
<dbReference type="InterPro" id="IPR003439">
    <property type="entry name" value="ABC_transporter-like_ATP-bd"/>
</dbReference>
<feature type="transmembrane region" description="Helical" evidence="15">
    <location>
        <begin position="2490"/>
        <end position="2509"/>
    </location>
</feature>
<evidence type="ECO:0000256" key="5">
    <source>
        <dbReference type="ARBA" id="ARBA00022692"/>
    </source>
</evidence>
<evidence type="ECO:0000256" key="14">
    <source>
        <dbReference type="SAM" id="MobiDB-lite"/>
    </source>
</evidence>
<evidence type="ECO:0000256" key="1">
    <source>
        <dbReference type="ARBA" id="ARBA00004123"/>
    </source>
</evidence>
<evidence type="ECO:0000256" key="7">
    <source>
        <dbReference type="ARBA" id="ARBA00022763"/>
    </source>
</evidence>
<dbReference type="Gene3D" id="3.40.50.1000">
    <property type="entry name" value="HAD superfamily/HAD-like"/>
    <property type="match status" value="1"/>
</dbReference>
<evidence type="ECO:0000259" key="17">
    <source>
        <dbReference type="PROSITE" id="PS50929"/>
    </source>
</evidence>
<keyword evidence="6" id="KW-0547">Nucleotide-binding</keyword>
<evidence type="ECO:0000256" key="13">
    <source>
        <dbReference type="ARBA" id="ARBA00023242"/>
    </source>
</evidence>
<dbReference type="InterPro" id="IPR006549">
    <property type="entry name" value="HAD-SF_hydro_IIIA"/>
</dbReference>
<evidence type="ECO:0000256" key="8">
    <source>
        <dbReference type="ARBA" id="ARBA00022801"/>
    </source>
</evidence>
<dbReference type="InterPro" id="IPR023214">
    <property type="entry name" value="HAD_sf"/>
</dbReference>
<feature type="domain" description="ABC transporter" evidence="16">
    <location>
        <begin position="1513"/>
        <end position="1746"/>
    </location>
</feature>
<dbReference type="Pfam" id="PF00005">
    <property type="entry name" value="ABC_tran"/>
    <property type="match status" value="4"/>
</dbReference>
<keyword evidence="9" id="KW-0067">ATP-binding</keyword>
<feature type="transmembrane region" description="Helical" evidence="15">
    <location>
        <begin position="510"/>
        <end position="526"/>
    </location>
</feature>
<keyword evidence="13" id="KW-0539">Nucleus</keyword>
<feature type="domain" description="ABC transmembrane type-1" evidence="17">
    <location>
        <begin position="1813"/>
        <end position="2084"/>
    </location>
</feature>
<dbReference type="Pfam" id="PF08645">
    <property type="entry name" value="PNK3P"/>
    <property type="match status" value="1"/>
</dbReference>
<dbReference type="FunFam" id="3.40.50.300:FF:000997">
    <property type="entry name" value="Multidrug resistance-associated protein 1"/>
    <property type="match status" value="1"/>
</dbReference>
<evidence type="ECO:0000256" key="3">
    <source>
        <dbReference type="ARBA" id="ARBA00009726"/>
    </source>
</evidence>
<organism evidence="18 19">
    <name type="scientific">Trachymyrmex cornetzi</name>
    <dbReference type="NCBI Taxonomy" id="471704"/>
    <lineage>
        <taxon>Eukaryota</taxon>
        <taxon>Metazoa</taxon>
        <taxon>Ecdysozoa</taxon>
        <taxon>Arthropoda</taxon>
        <taxon>Hexapoda</taxon>
        <taxon>Insecta</taxon>
        <taxon>Pterygota</taxon>
        <taxon>Neoptera</taxon>
        <taxon>Endopterygota</taxon>
        <taxon>Hymenoptera</taxon>
        <taxon>Apocrita</taxon>
        <taxon>Aculeata</taxon>
        <taxon>Formicoidea</taxon>
        <taxon>Formicidae</taxon>
        <taxon>Myrmicinae</taxon>
        <taxon>Trachymyrmex</taxon>
    </lineage>
</organism>
<dbReference type="FunFam" id="3.40.50.1000:FF:000078">
    <property type="entry name" value="Bifunctional polynucleotide phosphatase/kinase"/>
    <property type="match status" value="1"/>
</dbReference>
<dbReference type="SMART" id="SM00382">
    <property type="entry name" value="AAA"/>
    <property type="match status" value="5"/>
</dbReference>